<dbReference type="PANTHER" id="PTHR19282">
    <property type="entry name" value="TETRASPANIN"/>
    <property type="match status" value="1"/>
</dbReference>
<dbReference type="PANTHER" id="PTHR19282:SF477">
    <property type="entry name" value="TETRASPANIN"/>
    <property type="match status" value="1"/>
</dbReference>
<dbReference type="AlphaFoldDB" id="A0A091N8X9"/>
<evidence type="ECO:0000256" key="1">
    <source>
        <dbReference type="ARBA" id="ARBA00004141"/>
    </source>
</evidence>
<keyword evidence="2 5" id="KW-0812">Transmembrane</keyword>
<dbReference type="Pfam" id="PF00335">
    <property type="entry name" value="Tetraspanin"/>
    <property type="match status" value="1"/>
</dbReference>
<dbReference type="Proteomes" id="UP000053537">
    <property type="component" value="Unassembled WGS sequence"/>
</dbReference>
<dbReference type="Gene3D" id="1.10.1450.10">
    <property type="entry name" value="Tetraspanin"/>
    <property type="match status" value="1"/>
</dbReference>
<name>A0A091N8X9_9PASS</name>
<keyword evidence="4 5" id="KW-0472">Membrane</keyword>
<gene>
    <name evidence="6" type="ORF">N310_02140</name>
</gene>
<feature type="non-terminal residue" evidence="6">
    <location>
        <position position="1"/>
    </location>
</feature>
<accession>A0A091N8X9</accession>
<feature type="transmembrane region" description="Helical" evidence="5">
    <location>
        <begin position="201"/>
        <end position="224"/>
    </location>
</feature>
<feature type="transmembrane region" description="Helical" evidence="5">
    <location>
        <begin position="45"/>
        <end position="68"/>
    </location>
</feature>
<sequence>KSFAQFLLRFLDFIFLGSAAAQVFGGVFVILVFRNYKYLFHESCLSILGWLALVAELILLPIGLLAVSTSVKSSCNEQGTLMYLLLLLLCIETSSVVLAQFYSTSMASQLESTMGCLVYQHDGTCSQHPGSTAVDAMQRKLQCCGVHNYTDWLKTTAASWHLPAYVPESCCKQNYSYCRGDLGHLELLCQEGCLKKLEDRLYFVVLYVLWCCASLSLLVLLAGVSNGIFMKHQPFYDLKIL</sequence>
<dbReference type="GO" id="GO:0005886">
    <property type="term" value="C:plasma membrane"/>
    <property type="evidence" value="ECO:0007669"/>
    <property type="project" value="TreeGrafter"/>
</dbReference>
<reference evidence="6 7" key="1">
    <citation type="submission" date="2014-04" db="EMBL/GenBank/DDBJ databases">
        <title>Genome evolution of avian class.</title>
        <authorList>
            <person name="Zhang G."/>
            <person name="Li C."/>
        </authorList>
    </citation>
    <scope>NUCLEOTIDE SEQUENCE [LARGE SCALE GENOMIC DNA]</scope>
    <source>
        <strain evidence="6">BGI_N310</strain>
    </source>
</reference>
<dbReference type="InterPro" id="IPR018499">
    <property type="entry name" value="Tetraspanin/Peripherin"/>
</dbReference>
<keyword evidence="7" id="KW-1185">Reference proteome</keyword>
<protein>
    <submittedName>
        <fullName evidence="6">Tetraspanin-3</fullName>
    </submittedName>
</protein>
<dbReference type="SUPFAM" id="SSF48652">
    <property type="entry name" value="Tetraspanin"/>
    <property type="match status" value="1"/>
</dbReference>
<feature type="transmembrane region" description="Helical" evidence="5">
    <location>
        <begin position="80"/>
        <end position="102"/>
    </location>
</feature>
<evidence type="ECO:0000313" key="6">
    <source>
        <dbReference type="EMBL" id="KFP85492.1"/>
    </source>
</evidence>
<dbReference type="InterPro" id="IPR008952">
    <property type="entry name" value="Tetraspanin_EC2_sf"/>
</dbReference>
<evidence type="ECO:0000313" key="7">
    <source>
        <dbReference type="Proteomes" id="UP000053537"/>
    </source>
</evidence>
<proteinExistence type="predicted"/>
<comment type="subcellular location">
    <subcellularLocation>
        <location evidence="1">Membrane</location>
        <topology evidence="1">Multi-pass membrane protein</topology>
    </subcellularLocation>
</comment>
<evidence type="ECO:0000256" key="5">
    <source>
        <dbReference type="SAM" id="Phobius"/>
    </source>
</evidence>
<feature type="transmembrane region" description="Helical" evidence="5">
    <location>
        <begin position="6"/>
        <end position="33"/>
    </location>
</feature>
<evidence type="ECO:0000256" key="4">
    <source>
        <dbReference type="ARBA" id="ARBA00023136"/>
    </source>
</evidence>
<organism evidence="6 7">
    <name type="scientific">Acanthisitta chloris</name>
    <name type="common">rifleman</name>
    <dbReference type="NCBI Taxonomy" id="57068"/>
    <lineage>
        <taxon>Eukaryota</taxon>
        <taxon>Metazoa</taxon>
        <taxon>Chordata</taxon>
        <taxon>Craniata</taxon>
        <taxon>Vertebrata</taxon>
        <taxon>Euteleostomi</taxon>
        <taxon>Archelosauria</taxon>
        <taxon>Archosauria</taxon>
        <taxon>Dinosauria</taxon>
        <taxon>Saurischia</taxon>
        <taxon>Theropoda</taxon>
        <taxon>Coelurosauria</taxon>
        <taxon>Aves</taxon>
        <taxon>Neognathae</taxon>
        <taxon>Neoaves</taxon>
        <taxon>Telluraves</taxon>
        <taxon>Australaves</taxon>
        <taxon>Passeriformes</taxon>
        <taxon>Acanthisittidae</taxon>
        <taxon>Acanthisitta</taxon>
    </lineage>
</organism>
<keyword evidence="3 5" id="KW-1133">Transmembrane helix</keyword>
<evidence type="ECO:0000256" key="3">
    <source>
        <dbReference type="ARBA" id="ARBA00022989"/>
    </source>
</evidence>
<evidence type="ECO:0000256" key="2">
    <source>
        <dbReference type="ARBA" id="ARBA00022692"/>
    </source>
</evidence>
<dbReference type="EMBL" id="KK843452">
    <property type="protein sequence ID" value="KFP85492.1"/>
    <property type="molecule type" value="Genomic_DNA"/>
</dbReference>
<feature type="non-terminal residue" evidence="6">
    <location>
        <position position="241"/>
    </location>
</feature>